<accession>A0AAD0TWK3</accession>
<name>A0AAD0TWK3_9LACO</name>
<dbReference type="AlphaFoldDB" id="A0AAD0TWK3"/>
<feature type="transmembrane region" description="Helical" evidence="1">
    <location>
        <begin position="284"/>
        <end position="306"/>
    </location>
</feature>
<feature type="transmembrane region" description="Helical" evidence="1">
    <location>
        <begin position="71"/>
        <end position="92"/>
    </location>
</feature>
<feature type="transmembrane region" description="Helical" evidence="1">
    <location>
        <begin position="236"/>
        <end position="251"/>
    </location>
</feature>
<feature type="transmembrane region" description="Helical" evidence="1">
    <location>
        <begin position="206"/>
        <end position="224"/>
    </location>
</feature>
<feature type="transmembrane region" description="Helical" evidence="1">
    <location>
        <begin position="150"/>
        <end position="173"/>
    </location>
</feature>
<dbReference type="Proteomes" id="UP000277896">
    <property type="component" value="Chromosome"/>
</dbReference>
<evidence type="ECO:0000313" key="3">
    <source>
        <dbReference type="Proteomes" id="UP000277896"/>
    </source>
</evidence>
<dbReference type="RefSeq" id="WP_050584267.1">
    <property type="nucleotide sequence ID" value="NZ_AVAI01000119.1"/>
</dbReference>
<reference evidence="2 3" key="1">
    <citation type="submission" date="2018-10" db="EMBL/GenBank/DDBJ databases">
        <title>Genome seuquencing of Lactobacillus species.</title>
        <authorList>
            <person name="Baek C."/>
            <person name="Yi H."/>
        </authorList>
    </citation>
    <scope>NUCLEOTIDE SEQUENCE [LARGE SCALE GENOMIC DNA]</scope>
    <source>
        <strain evidence="2 3">DSM 10667</strain>
    </source>
</reference>
<keyword evidence="1" id="KW-0472">Membrane</keyword>
<keyword evidence="1" id="KW-0812">Transmembrane</keyword>
<evidence type="ECO:0000256" key="1">
    <source>
        <dbReference type="SAM" id="Phobius"/>
    </source>
</evidence>
<dbReference type="EMBL" id="CP032744">
    <property type="protein sequence ID" value="AYJ38680.1"/>
    <property type="molecule type" value="Genomic_DNA"/>
</dbReference>
<organism evidence="2 3">
    <name type="scientific">Lactiplantibacillus paraplantarum</name>
    <dbReference type="NCBI Taxonomy" id="60520"/>
    <lineage>
        <taxon>Bacteria</taxon>
        <taxon>Bacillati</taxon>
        <taxon>Bacillota</taxon>
        <taxon>Bacilli</taxon>
        <taxon>Lactobacillales</taxon>
        <taxon>Lactobacillaceae</taxon>
        <taxon>Lactiplantibacillus</taxon>
    </lineage>
</organism>
<sequence length="510" mass="57903">MSMKWYYKIFQTIILTVAAGLLGWMIMADWQISLQLHLSINAWMGAILFVLFIGTTIGFGSWWLSRHQTSWLVATLFGLTLLKFPLVIGLKINPTSDFWNYHTLAVFSAQGLTWTQLLHQGTIGNYVVFPHALNIANGYSLAAAFGGSNFFVSQLINIECTLVDMVLIYWLVARWLSRQLGIMTALIFYWIPAYWLYGTLLNGGEPFFLTSILLMMYALTRALVPLPTTTLTDRHLYLALAIVATIVANMLRPIMAVWLIALSLMAIILLFTVGRHYRYQYRQLMIYGGVVLGLLFTATNIDSWLYGFKVAPSRVETLYSLATGTDVKSRGTYSPTLQTTISHELRAAPTLTQAYPRITRTMTTALQTNLKQVQPQMGTFANQKMQGFIREDYGYDWSLYNLSNHSGLLNHSWFHLAPILITSATVYWQIMLIIALLSVLIGLGLQWHQHYLNRYLLMGALLLDGFTLSALPLEVQGRYHIILYLPVLMLMTCGIAAMKLWCHNRPIKHN</sequence>
<evidence type="ECO:0000313" key="2">
    <source>
        <dbReference type="EMBL" id="AYJ38680.1"/>
    </source>
</evidence>
<feature type="transmembrane region" description="Helical" evidence="1">
    <location>
        <begin position="413"/>
        <end position="443"/>
    </location>
</feature>
<proteinExistence type="predicted"/>
<feature type="transmembrane region" description="Helical" evidence="1">
    <location>
        <begin position="12"/>
        <end position="30"/>
    </location>
</feature>
<feature type="transmembrane region" description="Helical" evidence="1">
    <location>
        <begin position="180"/>
        <end position="200"/>
    </location>
</feature>
<keyword evidence="1" id="KW-1133">Transmembrane helix</keyword>
<protein>
    <submittedName>
        <fullName evidence="2">Uncharacterized protein</fullName>
    </submittedName>
</protein>
<feature type="transmembrane region" description="Helical" evidence="1">
    <location>
        <begin position="479"/>
        <end position="502"/>
    </location>
</feature>
<gene>
    <name evidence="2" type="ORF">LP667_07570</name>
</gene>
<feature type="transmembrane region" description="Helical" evidence="1">
    <location>
        <begin position="42"/>
        <end position="64"/>
    </location>
</feature>
<feature type="transmembrane region" description="Helical" evidence="1">
    <location>
        <begin position="455"/>
        <end position="473"/>
    </location>
</feature>
<feature type="transmembrane region" description="Helical" evidence="1">
    <location>
        <begin position="257"/>
        <end position="277"/>
    </location>
</feature>